<evidence type="ECO:0000313" key="2">
    <source>
        <dbReference type="EMBL" id="CAI9771737.1"/>
    </source>
</evidence>
<protein>
    <submittedName>
        <fullName evidence="2">Uncharacterized protein</fullName>
    </submittedName>
</protein>
<dbReference type="PANTHER" id="PTHR33130:SF45">
    <property type="entry name" value="OS05G0541700 PROTEIN"/>
    <property type="match status" value="1"/>
</dbReference>
<feature type="compositionally biased region" description="Basic residues" evidence="1">
    <location>
        <begin position="222"/>
        <end position="238"/>
    </location>
</feature>
<dbReference type="EMBL" id="OU503046">
    <property type="protein sequence ID" value="CAI9771737.1"/>
    <property type="molecule type" value="Genomic_DNA"/>
</dbReference>
<feature type="compositionally biased region" description="Basic and acidic residues" evidence="1">
    <location>
        <begin position="153"/>
        <end position="169"/>
    </location>
</feature>
<organism evidence="2 3">
    <name type="scientific">Fraxinus pennsylvanica</name>
    <dbReference type="NCBI Taxonomy" id="56036"/>
    <lineage>
        <taxon>Eukaryota</taxon>
        <taxon>Viridiplantae</taxon>
        <taxon>Streptophyta</taxon>
        <taxon>Embryophyta</taxon>
        <taxon>Tracheophyta</taxon>
        <taxon>Spermatophyta</taxon>
        <taxon>Magnoliopsida</taxon>
        <taxon>eudicotyledons</taxon>
        <taxon>Gunneridae</taxon>
        <taxon>Pentapetalae</taxon>
        <taxon>asterids</taxon>
        <taxon>lamiids</taxon>
        <taxon>Lamiales</taxon>
        <taxon>Oleaceae</taxon>
        <taxon>Oleeae</taxon>
        <taxon>Fraxinus</taxon>
    </lineage>
</organism>
<dbReference type="PANTHER" id="PTHR33130">
    <property type="entry name" value="PUTATIVE (DUF1639)-RELATED"/>
    <property type="match status" value="1"/>
</dbReference>
<keyword evidence="3" id="KW-1185">Reference proteome</keyword>
<evidence type="ECO:0000256" key="1">
    <source>
        <dbReference type="SAM" id="MobiDB-lite"/>
    </source>
</evidence>
<feature type="region of interest" description="Disordered" evidence="1">
    <location>
        <begin position="130"/>
        <end position="274"/>
    </location>
</feature>
<dbReference type="InterPro" id="IPR012438">
    <property type="entry name" value="DUF1639"/>
</dbReference>
<sequence>MFWPAHCTISQENSRIRILKISKRRRCTKIRNQFSRKIWNIFKRIGVDLKRILKGFVIATGVPFCRLSLDNRYSGESSSEKLLKLEMELNNQSINRDGLFLRSEEARSPSTASSDFGLQWGNRKRIRGMKSEVKDRNGKNGSASLAPVQRTSARVDRRVIRSDTKHNVKDSNPINGYSNLRQRPASPSHRILRNSESSISMRGQSNGTRKLSSPDSGEGGKDKKRTVSMNNSHRHHHQNNNGNHRLCSGSGGSASSETAAEGKKGGSSSGGSGIPAVWPPKFVIALTNQEKEEDFMAIKGSKLPQRPKKRAKFIQRSLNLVSPGAWLCDLTLERYEVREKKVSKKRPRGLRAMGNIDSDSE</sequence>
<name>A0AAD1ZL17_9LAMI</name>
<reference evidence="2" key="1">
    <citation type="submission" date="2023-05" db="EMBL/GenBank/DDBJ databases">
        <authorList>
            <person name="Huff M."/>
        </authorList>
    </citation>
    <scope>NUCLEOTIDE SEQUENCE</scope>
</reference>
<dbReference type="AlphaFoldDB" id="A0AAD1ZL17"/>
<proteinExistence type="predicted"/>
<dbReference type="Pfam" id="PF07797">
    <property type="entry name" value="DUF1639"/>
    <property type="match status" value="1"/>
</dbReference>
<dbReference type="Proteomes" id="UP000834106">
    <property type="component" value="Chromosome 11"/>
</dbReference>
<accession>A0AAD1ZL17</accession>
<gene>
    <name evidence="2" type="ORF">FPE_LOCUS19167</name>
</gene>
<feature type="compositionally biased region" description="Polar residues" evidence="1">
    <location>
        <begin position="170"/>
        <end position="181"/>
    </location>
</feature>
<feature type="compositionally biased region" description="Polar residues" evidence="1">
    <location>
        <begin position="194"/>
        <end position="215"/>
    </location>
</feature>
<evidence type="ECO:0000313" key="3">
    <source>
        <dbReference type="Proteomes" id="UP000834106"/>
    </source>
</evidence>